<dbReference type="EMBL" id="UINC01080615">
    <property type="protein sequence ID" value="SVC23712.1"/>
    <property type="molecule type" value="Genomic_DNA"/>
</dbReference>
<organism evidence="1">
    <name type="scientific">marine metagenome</name>
    <dbReference type="NCBI Taxonomy" id="408172"/>
    <lineage>
        <taxon>unclassified sequences</taxon>
        <taxon>metagenomes</taxon>
        <taxon>ecological metagenomes</taxon>
    </lineage>
</organism>
<dbReference type="PROSITE" id="PS51257">
    <property type="entry name" value="PROKAR_LIPOPROTEIN"/>
    <property type="match status" value="1"/>
</dbReference>
<sequence length="109" mass="12170">MKRTILFITSLMLILGCSNTVDPKYVGTHNGHWEGYLLNQYNQGRATFTVKESGNAKLVLRGKFSATHKGKIKNNKFITDKNNSCSIVDQGSGFKIVLIWTGVNVDVMF</sequence>
<proteinExistence type="predicted"/>
<accession>A0A382KK31</accession>
<evidence type="ECO:0000313" key="1">
    <source>
        <dbReference type="EMBL" id="SVC23712.1"/>
    </source>
</evidence>
<evidence type="ECO:0008006" key="2">
    <source>
        <dbReference type="Google" id="ProtNLM"/>
    </source>
</evidence>
<reference evidence="1" key="1">
    <citation type="submission" date="2018-05" db="EMBL/GenBank/DDBJ databases">
        <authorList>
            <person name="Lanie J.A."/>
            <person name="Ng W.-L."/>
            <person name="Kazmierczak K.M."/>
            <person name="Andrzejewski T.M."/>
            <person name="Davidsen T.M."/>
            <person name="Wayne K.J."/>
            <person name="Tettelin H."/>
            <person name="Glass J.I."/>
            <person name="Rusch D."/>
            <person name="Podicherti R."/>
            <person name="Tsui H.-C.T."/>
            <person name="Winkler M.E."/>
        </authorList>
    </citation>
    <scope>NUCLEOTIDE SEQUENCE</scope>
</reference>
<gene>
    <name evidence="1" type="ORF">METZ01_LOCUS276566</name>
</gene>
<dbReference type="AlphaFoldDB" id="A0A382KK31"/>
<protein>
    <recommendedName>
        <fullName evidence="2">Lipoprotein</fullName>
    </recommendedName>
</protein>
<name>A0A382KK31_9ZZZZ</name>